<reference evidence="1" key="1">
    <citation type="journal article" date="2009" name="PLoS Genet.">
        <title>Sequencing, mapping, and analysis of 27,455 maize full-length cDNAs.</title>
        <authorList>
            <person name="Soderlund C."/>
            <person name="Descour A."/>
            <person name="Kudrna D."/>
            <person name="Bomhoff M."/>
            <person name="Boyd L."/>
            <person name="Currie J."/>
            <person name="Angelova A."/>
            <person name="Collura K."/>
            <person name="Wissotski M."/>
            <person name="Ashley E."/>
            <person name="Morrow D."/>
            <person name="Fernandes J."/>
            <person name="Walbot V."/>
            <person name="Yu Y."/>
        </authorList>
    </citation>
    <scope>NUCLEOTIDE SEQUENCE</scope>
    <source>
        <strain evidence="1">B73</strain>
    </source>
</reference>
<protein>
    <submittedName>
        <fullName evidence="1">Uncharacterized protein</fullName>
    </submittedName>
</protein>
<organism evidence="1">
    <name type="scientific">Zea mays</name>
    <name type="common">Maize</name>
    <dbReference type="NCBI Taxonomy" id="4577"/>
    <lineage>
        <taxon>Eukaryota</taxon>
        <taxon>Viridiplantae</taxon>
        <taxon>Streptophyta</taxon>
        <taxon>Embryophyta</taxon>
        <taxon>Tracheophyta</taxon>
        <taxon>Spermatophyta</taxon>
        <taxon>Magnoliopsida</taxon>
        <taxon>Liliopsida</taxon>
        <taxon>Poales</taxon>
        <taxon>Poaceae</taxon>
        <taxon>PACMAD clade</taxon>
        <taxon>Panicoideae</taxon>
        <taxon>Andropogonodae</taxon>
        <taxon>Andropogoneae</taxon>
        <taxon>Tripsacinae</taxon>
        <taxon>Zea</taxon>
    </lineage>
</organism>
<accession>C4J877</accession>
<dbReference type="AlphaFoldDB" id="C4J877"/>
<name>C4J877_MAIZE</name>
<dbReference type="EMBL" id="BT087024">
    <property type="protein sequence ID" value="ACR37377.1"/>
    <property type="molecule type" value="mRNA"/>
</dbReference>
<evidence type="ECO:0000313" key="1">
    <source>
        <dbReference type="EMBL" id="ACR37377.1"/>
    </source>
</evidence>
<reference evidence="1" key="2">
    <citation type="submission" date="2012-06" db="EMBL/GenBank/DDBJ databases">
        <authorList>
            <person name="Yu Y."/>
            <person name="Currie J."/>
            <person name="Lomeli R."/>
            <person name="Angelova A."/>
            <person name="Collura K."/>
            <person name="Wissotski M."/>
            <person name="Campos D."/>
            <person name="Kudrna D."/>
            <person name="Golser W."/>
            <person name="Ashely E."/>
            <person name="Descour A."/>
            <person name="Fernandes J."/>
            <person name="Soderlund C."/>
            <person name="Walbot V."/>
        </authorList>
    </citation>
    <scope>NUCLEOTIDE SEQUENCE</scope>
    <source>
        <strain evidence="1">B73</strain>
    </source>
</reference>
<sequence>MTRVALVSVSPSPPTCVVSRKTGAPQPSWKSFTILSRSETLVVPSMRKNA</sequence>
<proteinExistence type="evidence at transcript level"/>